<name>A0A0E3K3W9_CLOSL</name>
<reference evidence="1 2" key="1">
    <citation type="journal article" date="2015" name="J. Biotechnol.">
        <title>Complete genome sequence of a malodorant-producing acetogen, Clostridium scatologenes ATCC 25775(T).</title>
        <authorList>
            <person name="Zhu Z."/>
            <person name="Guo T."/>
            <person name="Zheng H."/>
            <person name="Song T."/>
            <person name="Ouyang P."/>
            <person name="Xie J."/>
        </authorList>
    </citation>
    <scope>NUCLEOTIDE SEQUENCE [LARGE SCALE GENOMIC DNA]</scope>
    <source>
        <strain evidence="1 2">ATCC 25775</strain>
    </source>
</reference>
<dbReference type="EMBL" id="CP009933">
    <property type="protein sequence ID" value="AKA71493.1"/>
    <property type="molecule type" value="Genomic_DNA"/>
</dbReference>
<evidence type="ECO:0000313" key="2">
    <source>
        <dbReference type="Proteomes" id="UP000033115"/>
    </source>
</evidence>
<accession>A0A0E3K3W9</accession>
<organism evidence="1 2">
    <name type="scientific">Clostridium scatologenes</name>
    <dbReference type="NCBI Taxonomy" id="1548"/>
    <lineage>
        <taxon>Bacteria</taxon>
        <taxon>Bacillati</taxon>
        <taxon>Bacillota</taxon>
        <taxon>Clostridia</taxon>
        <taxon>Eubacteriales</taxon>
        <taxon>Clostridiaceae</taxon>
        <taxon>Clostridium</taxon>
    </lineage>
</organism>
<keyword evidence="2" id="KW-1185">Reference proteome</keyword>
<sequence>MVKALVVPYIPKFKTKCYARRYFREAKNSVKNTKINK</sequence>
<evidence type="ECO:0000313" key="1">
    <source>
        <dbReference type="EMBL" id="AKA71493.1"/>
    </source>
</evidence>
<dbReference type="HOGENOM" id="CLU_3342369_0_0_9"/>
<dbReference type="AlphaFoldDB" id="A0A0E3K3W9"/>
<protein>
    <submittedName>
        <fullName evidence="1">Uncharacterized protein</fullName>
    </submittedName>
</protein>
<gene>
    <name evidence="1" type="ORF">CSCA_4368</name>
</gene>
<dbReference type="KEGG" id="csq:CSCA_4368"/>
<proteinExistence type="predicted"/>
<dbReference type="Proteomes" id="UP000033115">
    <property type="component" value="Chromosome"/>
</dbReference>